<organism evidence="2 3">
    <name type="scientific">Anaerobacillus arseniciselenatis</name>
    <dbReference type="NCBI Taxonomy" id="85682"/>
    <lineage>
        <taxon>Bacteria</taxon>
        <taxon>Bacillati</taxon>
        <taxon>Bacillota</taxon>
        <taxon>Bacilli</taxon>
        <taxon>Bacillales</taxon>
        <taxon>Bacillaceae</taxon>
        <taxon>Anaerobacillus</taxon>
    </lineage>
</organism>
<accession>A0A1S2LCK8</accession>
<dbReference type="SUPFAM" id="SSF52091">
    <property type="entry name" value="SpoIIaa-like"/>
    <property type="match status" value="1"/>
</dbReference>
<dbReference type="CDD" id="cd07043">
    <property type="entry name" value="STAS_anti-anti-sigma_factors"/>
    <property type="match status" value="1"/>
</dbReference>
<sequence length="104" mass="11919">MIMEQIKNGNSKVTLIPEGRIDVVNSQNLKQELLNLYNDGVNEIIIDFSKITSIDSSGLGKLLLFQKKLKERGGELRIINVTNDYIQNMFKMIHLNKVIKIENM</sequence>
<proteinExistence type="predicted"/>
<dbReference type="InterPro" id="IPR002645">
    <property type="entry name" value="STAS_dom"/>
</dbReference>
<keyword evidence="3" id="KW-1185">Reference proteome</keyword>
<dbReference type="OrthoDB" id="9794628at2"/>
<dbReference type="PROSITE" id="PS50801">
    <property type="entry name" value="STAS"/>
    <property type="match status" value="1"/>
</dbReference>
<dbReference type="InterPro" id="IPR036513">
    <property type="entry name" value="STAS_dom_sf"/>
</dbReference>
<dbReference type="PANTHER" id="PTHR33495">
    <property type="entry name" value="ANTI-SIGMA FACTOR ANTAGONIST TM_1081-RELATED-RELATED"/>
    <property type="match status" value="1"/>
</dbReference>
<gene>
    <name evidence="2" type="ORF">BKP35_14095</name>
</gene>
<protein>
    <submittedName>
        <fullName evidence="2">Anti-anti-sigma factor</fullName>
    </submittedName>
</protein>
<dbReference type="Gene3D" id="3.30.750.24">
    <property type="entry name" value="STAS domain"/>
    <property type="match status" value="1"/>
</dbReference>
<feature type="domain" description="STAS" evidence="1">
    <location>
        <begin position="2"/>
        <end position="104"/>
    </location>
</feature>
<dbReference type="EMBL" id="MLQQ01000040">
    <property type="protein sequence ID" value="OIJ10232.1"/>
    <property type="molecule type" value="Genomic_DNA"/>
</dbReference>
<dbReference type="Proteomes" id="UP000180098">
    <property type="component" value="Unassembled WGS sequence"/>
</dbReference>
<reference evidence="2 3" key="1">
    <citation type="submission" date="2016-10" db="EMBL/GenBank/DDBJ databases">
        <title>Draft genome sequences of four alkaliphilic bacteria belonging to the Anaerobacillus genus.</title>
        <authorList>
            <person name="Bassil N.M."/>
            <person name="Lloyd J.R."/>
        </authorList>
    </citation>
    <scope>NUCLEOTIDE SEQUENCE [LARGE SCALE GENOMIC DNA]</scope>
    <source>
        <strain evidence="2 3">DSM 15340</strain>
    </source>
</reference>
<dbReference type="AlphaFoldDB" id="A0A1S2LCK8"/>
<evidence type="ECO:0000259" key="1">
    <source>
        <dbReference type="PROSITE" id="PS50801"/>
    </source>
</evidence>
<comment type="caution">
    <text evidence="2">The sequence shown here is derived from an EMBL/GenBank/DDBJ whole genome shotgun (WGS) entry which is preliminary data.</text>
</comment>
<name>A0A1S2LCK8_9BACI</name>
<dbReference type="GO" id="GO:0043856">
    <property type="term" value="F:anti-sigma factor antagonist activity"/>
    <property type="evidence" value="ECO:0007669"/>
    <property type="project" value="TreeGrafter"/>
</dbReference>
<dbReference type="Pfam" id="PF01740">
    <property type="entry name" value="STAS"/>
    <property type="match status" value="1"/>
</dbReference>
<evidence type="ECO:0000313" key="2">
    <source>
        <dbReference type="EMBL" id="OIJ10232.1"/>
    </source>
</evidence>
<evidence type="ECO:0000313" key="3">
    <source>
        <dbReference type="Proteomes" id="UP000180098"/>
    </source>
</evidence>